<accession>A0A9P4IHR4</accession>
<feature type="compositionally biased region" description="Acidic residues" evidence="1">
    <location>
        <begin position="349"/>
        <end position="360"/>
    </location>
</feature>
<comment type="caution">
    <text evidence="2">The sequence shown here is derived from an EMBL/GenBank/DDBJ whole genome shotgun (WGS) entry which is preliminary data.</text>
</comment>
<dbReference type="Proteomes" id="UP000799772">
    <property type="component" value="Unassembled WGS sequence"/>
</dbReference>
<sequence>MAATLSESTSYHEKLDQNQLLSNLEAGLPAKVLDETRFVPGGEMAVGRKDDDEDDIMKCTSNSDIDGDDADMSDDGSSISEKAVQAEELPLIKEARSLLQQHLTVLQFRYDTIVEMMNHIISKYPGRTRRGNLKADLRRANLLDGLLDYGWDPKRDLRKIESPDINTTSKWFDYLDAHELNLHYPEWTWYTAVDSVLQELGMSYGPVPGRRVLVHLVRIKRESVKNRLPITMGAFSFLNPEMATITEWIKFKELMPSDSETTIGNIDMAIAIIRDRQKHCGLMDIDDLFGRPLDKEAAMDFMSNWKAQIIFSGEVVMLTRLKKYLLGEITFTDVPSSLNLTTTPAPRDAEEETPVLEDSEKETTAPEGS</sequence>
<protein>
    <submittedName>
        <fullName evidence="2">Uncharacterized protein</fullName>
    </submittedName>
</protein>
<feature type="region of interest" description="Disordered" evidence="1">
    <location>
        <begin position="337"/>
        <end position="369"/>
    </location>
</feature>
<feature type="region of interest" description="Disordered" evidence="1">
    <location>
        <begin position="43"/>
        <end position="77"/>
    </location>
</feature>
<evidence type="ECO:0000256" key="1">
    <source>
        <dbReference type="SAM" id="MobiDB-lite"/>
    </source>
</evidence>
<organism evidence="2 3">
    <name type="scientific">Rhizodiscina lignyota</name>
    <dbReference type="NCBI Taxonomy" id="1504668"/>
    <lineage>
        <taxon>Eukaryota</taxon>
        <taxon>Fungi</taxon>
        <taxon>Dikarya</taxon>
        <taxon>Ascomycota</taxon>
        <taxon>Pezizomycotina</taxon>
        <taxon>Dothideomycetes</taxon>
        <taxon>Pleosporomycetidae</taxon>
        <taxon>Aulographales</taxon>
        <taxon>Rhizodiscinaceae</taxon>
        <taxon>Rhizodiscina</taxon>
    </lineage>
</organism>
<reference evidence="2" key="1">
    <citation type="journal article" date="2020" name="Stud. Mycol.">
        <title>101 Dothideomycetes genomes: a test case for predicting lifestyles and emergence of pathogens.</title>
        <authorList>
            <person name="Haridas S."/>
            <person name="Albert R."/>
            <person name="Binder M."/>
            <person name="Bloem J."/>
            <person name="Labutti K."/>
            <person name="Salamov A."/>
            <person name="Andreopoulos B."/>
            <person name="Baker S."/>
            <person name="Barry K."/>
            <person name="Bills G."/>
            <person name="Bluhm B."/>
            <person name="Cannon C."/>
            <person name="Castanera R."/>
            <person name="Culley D."/>
            <person name="Daum C."/>
            <person name="Ezra D."/>
            <person name="Gonzalez J."/>
            <person name="Henrissat B."/>
            <person name="Kuo A."/>
            <person name="Liang C."/>
            <person name="Lipzen A."/>
            <person name="Lutzoni F."/>
            <person name="Magnuson J."/>
            <person name="Mondo S."/>
            <person name="Nolan M."/>
            <person name="Ohm R."/>
            <person name="Pangilinan J."/>
            <person name="Park H.-J."/>
            <person name="Ramirez L."/>
            <person name="Alfaro M."/>
            <person name="Sun H."/>
            <person name="Tritt A."/>
            <person name="Yoshinaga Y."/>
            <person name="Zwiers L.-H."/>
            <person name="Turgeon B."/>
            <person name="Goodwin S."/>
            <person name="Spatafora J."/>
            <person name="Crous P."/>
            <person name="Grigoriev I."/>
        </authorList>
    </citation>
    <scope>NUCLEOTIDE SEQUENCE</scope>
    <source>
        <strain evidence="2">CBS 133067</strain>
    </source>
</reference>
<gene>
    <name evidence="2" type="ORF">NA57DRAFT_75925</name>
</gene>
<evidence type="ECO:0000313" key="3">
    <source>
        <dbReference type="Proteomes" id="UP000799772"/>
    </source>
</evidence>
<feature type="compositionally biased region" description="Acidic residues" evidence="1">
    <location>
        <begin position="65"/>
        <end position="74"/>
    </location>
</feature>
<name>A0A9P4IHR4_9PEZI</name>
<dbReference type="AlphaFoldDB" id="A0A9P4IHR4"/>
<dbReference type="EMBL" id="ML978126">
    <property type="protein sequence ID" value="KAF2098687.1"/>
    <property type="molecule type" value="Genomic_DNA"/>
</dbReference>
<evidence type="ECO:0000313" key="2">
    <source>
        <dbReference type="EMBL" id="KAF2098687.1"/>
    </source>
</evidence>
<proteinExistence type="predicted"/>
<keyword evidence="3" id="KW-1185">Reference proteome</keyword>